<feature type="transmembrane region" description="Helical" evidence="1">
    <location>
        <begin position="144"/>
        <end position="167"/>
    </location>
</feature>
<feature type="transmembrane region" description="Helical" evidence="1">
    <location>
        <begin position="309"/>
        <end position="329"/>
    </location>
</feature>
<feature type="transmembrane region" description="Helical" evidence="1">
    <location>
        <begin position="349"/>
        <end position="371"/>
    </location>
</feature>
<dbReference type="RefSeq" id="WP_263540957.1">
    <property type="nucleotide sequence ID" value="NZ_JAOVZO020000019.1"/>
</dbReference>
<feature type="transmembrane region" description="Helical" evidence="1">
    <location>
        <begin position="68"/>
        <end position="91"/>
    </location>
</feature>
<keyword evidence="3" id="KW-1185">Reference proteome</keyword>
<organism evidence="2 3">
    <name type="scientific">Tahibacter soli</name>
    <dbReference type="NCBI Taxonomy" id="2983605"/>
    <lineage>
        <taxon>Bacteria</taxon>
        <taxon>Pseudomonadati</taxon>
        <taxon>Pseudomonadota</taxon>
        <taxon>Gammaproteobacteria</taxon>
        <taxon>Lysobacterales</taxon>
        <taxon>Rhodanobacteraceae</taxon>
        <taxon>Tahibacter</taxon>
    </lineage>
</organism>
<gene>
    <name evidence="2" type="ORF">OD750_019835</name>
</gene>
<feature type="transmembrane region" description="Helical" evidence="1">
    <location>
        <begin position="284"/>
        <end position="304"/>
    </location>
</feature>
<evidence type="ECO:0000313" key="2">
    <source>
        <dbReference type="EMBL" id="MDC8014802.1"/>
    </source>
</evidence>
<evidence type="ECO:0000256" key="1">
    <source>
        <dbReference type="SAM" id="Phobius"/>
    </source>
</evidence>
<dbReference type="EMBL" id="JAOVZO020000019">
    <property type="protein sequence ID" value="MDC8014802.1"/>
    <property type="molecule type" value="Genomic_DNA"/>
</dbReference>
<keyword evidence="1" id="KW-0472">Membrane</keyword>
<proteinExistence type="predicted"/>
<keyword evidence="1" id="KW-0812">Transmembrane</keyword>
<accession>A0A9X4BL00</accession>
<reference evidence="2" key="1">
    <citation type="submission" date="2023-02" db="EMBL/GenBank/DDBJ databases">
        <title>Tahibacter soli sp. nov. isolated from soil.</title>
        <authorList>
            <person name="Baek J.H."/>
            <person name="Lee J.K."/>
            <person name="Choi D.G."/>
            <person name="Jeon C.O."/>
        </authorList>
    </citation>
    <scope>NUCLEOTIDE SEQUENCE</scope>
    <source>
        <strain evidence="2">BL</strain>
    </source>
</reference>
<dbReference type="Proteomes" id="UP001139971">
    <property type="component" value="Unassembled WGS sequence"/>
</dbReference>
<feature type="transmembrane region" description="Helical" evidence="1">
    <location>
        <begin position="30"/>
        <end position="48"/>
    </location>
</feature>
<keyword evidence="1" id="KW-1133">Transmembrane helix</keyword>
<name>A0A9X4BL00_9GAMM</name>
<feature type="transmembrane region" description="Helical" evidence="1">
    <location>
        <begin position="112"/>
        <end position="138"/>
    </location>
</feature>
<protein>
    <submittedName>
        <fullName evidence="2">Uncharacterized protein</fullName>
    </submittedName>
</protein>
<sequence length="381" mass="41706">MNERFHPRLDEFGLVARNRWRLALSRPGETLFQTLAWAAALALAAWGASRIDGDRIGLVLHFLVEQPLATGVLFAAFGFAMSHGTTASLASELRHGRWGATPVPVAATRRTVFLFALGQTLLGNAGLLAVLLGIVAISDRWEHWFYPAVAIFSIALWIGAALGYLVARRREAQPRTRNTRHGTTKPLFALPGLDDARLHHFPEWQRREALNRWRLGGRLWQLVAFGLLIPMNSAFWSLLGLLLLGTSLIWYGVVLRASEDAIVRATQLFAASPLPFPAFAAASARYPFVAWVAVALIGSAGLVLQGASVVVAVVYALVLALGTALALTLTWRYRHRPLTARIRTSAEGAALAAAAYQLWFLVPFVAVALIARHYAVARKTR</sequence>
<dbReference type="AlphaFoldDB" id="A0A9X4BL00"/>
<comment type="caution">
    <text evidence="2">The sequence shown here is derived from an EMBL/GenBank/DDBJ whole genome shotgun (WGS) entry which is preliminary data.</text>
</comment>
<evidence type="ECO:0000313" key="3">
    <source>
        <dbReference type="Proteomes" id="UP001139971"/>
    </source>
</evidence>
<feature type="transmembrane region" description="Helical" evidence="1">
    <location>
        <begin position="222"/>
        <end position="251"/>
    </location>
</feature>